<organism evidence="1 2">
    <name type="scientific">Cecembia lonarensis (strain CCUG 58316 / KCTC 22772 / LW9)</name>
    <dbReference type="NCBI Taxonomy" id="1225176"/>
    <lineage>
        <taxon>Bacteria</taxon>
        <taxon>Pseudomonadati</taxon>
        <taxon>Bacteroidota</taxon>
        <taxon>Cytophagia</taxon>
        <taxon>Cytophagales</taxon>
        <taxon>Cyclobacteriaceae</taxon>
        <taxon>Cecembia</taxon>
    </lineage>
</organism>
<comment type="caution">
    <text evidence="1">The sequence shown here is derived from an EMBL/GenBank/DDBJ whole genome shotgun (WGS) entry which is preliminary data.</text>
</comment>
<dbReference type="Proteomes" id="UP000004478">
    <property type="component" value="Unassembled WGS sequence"/>
</dbReference>
<dbReference type="RefSeq" id="WP_009185234.1">
    <property type="nucleotide sequence ID" value="NZ_AMGM01000031.1"/>
</dbReference>
<evidence type="ECO:0000313" key="1">
    <source>
        <dbReference type="EMBL" id="EKB49193.1"/>
    </source>
</evidence>
<proteinExistence type="predicted"/>
<dbReference type="EMBL" id="AMGM01000031">
    <property type="protein sequence ID" value="EKB49193.1"/>
    <property type="molecule type" value="Genomic_DNA"/>
</dbReference>
<dbReference type="OrthoDB" id="5496093at2"/>
<evidence type="ECO:0000313" key="2">
    <source>
        <dbReference type="Proteomes" id="UP000004478"/>
    </source>
</evidence>
<protein>
    <recommendedName>
        <fullName evidence="3">Septum formation inhibitor Maf</fullName>
    </recommendedName>
</protein>
<sequence length="296" mass="34900">MNNQLILFCLVVLGIFSCGRQERLEVDFESWGNYWFQGKAEISSYDLVQYRYGEAREGEAVLIFVTEDFSRKKQVKLDQPNEAGRDKLSVLKMNQTRDFLTGIYPYHMMLSAFTPTKEASLGVKFNLTSQEWCGHTFTQLNLKSGQDYKGRLYSYFEEEGDQEFSVSGLIEDDIWNLIRINPNQVPTGNVKVLPSMIYQRFSHKEFKAEEAFIRIIDISRDRNRMELTYSSGERVVHIDFEKEFPFQIMAWEEILNTKEGQKEITTAKRKGFKQIDYWNKNSLEDEFLRRELRIND</sequence>
<keyword evidence="2" id="KW-1185">Reference proteome</keyword>
<dbReference type="PATRIC" id="fig|1225176.3.peg.2353"/>
<evidence type="ECO:0008006" key="3">
    <source>
        <dbReference type="Google" id="ProtNLM"/>
    </source>
</evidence>
<gene>
    <name evidence="1" type="ORF">B879_02204</name>
</gene>
<accession>K1LG12</accession>
<reference evidence="1 2" key="1">
    <citation type="journal article" date="2012" name="J. Bacteriol.">
        <title>Draft Genome Sequence of Cecembia lonarensis Strain LW9T, Isolated from Lonar Lake, a Haloalkaline Lake in India.</title>
        <authorList>
            <person name="Shivaji S."/>
            <person name="Ara S."/>
            <person name="Singh A."/>
            <person name="Pinnaka A.K."/>
        </authorList>
    </citation>
    <scope>NUCLEOTIDE SEQUENCE [LARGE SCALE GENOMIC DNA]</scope>
    <source>
        <strain evidence="1 2">LW9</strain>
    </source>
</reference>
<dbReference type="AlphaFoldDB" id="K1LG12"/>
<name>K1LG12_CECL9</name>